<evidence type="ECO:0000313" key="2">
    <source>
        <dbReference type="Proteomes" id="UP000003798"/>
    </source>
</evidence>
<name>A4N3X0_HAEIF</name>
<dbReference type="EMBL" id="AAZE01000005">
    <property type="protein sequence ID" value="EDJ91170.1"/>
    <property type="molecule type" value="Genomic_DNA"/>
</dbReference>
<accession>A4N3X0</accession>
<protein>
    <submittedName>
        <fullName evidence="1">Uncharacterized protein</fullName>
    </submittedName>
</protein>
<organism evidence="1 2">
    <name type="scientific">Haemophilus influenzae R3021</name>
    <dbReference type="NCBI Taxonomy" id="375432"/>
    <lineage>
        <taxon>Bacteria</taxon>
        <taxon>Pseudomonadati</taxon>
        <taxon>Pseudomonadota</taxon>
        <taxon>Gammaproteobacteria</taxon>
        <taxon>Pasteurellales</taxon>
        <taxon>Pasteurellaceae</taxon>
        <taxon>Haemophilus</taxon>
    </lineage>
</organism>
<sequence length="72" mass="7816">MLRLREAVGVVFAEVVIYATNRHIHSGEFPGGWVEFLPVDGNVVDVALMGCDKAFGLHEKTAAAHGWVIHSS</sequence>
<dbReference type="AlphaFoldDB" id="A4N3X0"/>
<evidence type="ECO:0000313" key="1">
    <source>
        <dbReference type="EMBL" id="EDJ91170.1"/>
    </source>
</evidence>
<gene>
    <name evidence="1" type="ORF">CGSHi22421_10527</name>
</gene>
<proteinExistence type="predicted"/>
<dbReference type="Proteomes" id="UP000003798">
    <property type="component" value="Unassembled WGS sequence"/>
</dbReference>
<reference evidence="1 2" key="1">
    <citation type="journal article" date="2007" name="Genome Biol.">
        <title>Characterization and modeling of the Haemophilus influenzae core and supragenomes based on the complete genomic sequences of Rd and 12 clinical nontypeable strains.</title>
        <authorList>
            <person name="Hogg J.S."/>
            <person name="Hu F.Z."/>
            <person name="Janto B."/>
            <person name="Boissy R."/>
            <person name="Hayes J."/>
            <person name="Keefe R."/>
            <person name="Post J.C."/>
            <person name="Ehrlich G.D."/>
        </authorList>
    </citation>
    <scope>NUCLEOTIDE SEQUENCE [LARGE SCALE GENOMIC DNA]</scope>
    <source>
        <strain evidence="1 2">R3021</strain>
    </source>
</reference>